<dbReference type="InterPro" id="IPR035992">
    <property type="entry name" value="Ricin_B-like_lectins"/>
</dbReference>
<dbReference type="RefSeq" id="WP_219691506.1">
    <property type="nucleotide sequence ID" value="NZ_WMBF01000434.1"/>
</dbReference>
<name>A0ABS6YUQ9_9ACTN</name>
<evidence type="ECO:0000259" key="1">
    <source>
        <dbReference type="Pfam" id="PF00652"/>
    </source>
</evidence>
<dbReference type="SUPFAM" id="SSF50370">
    <property type="entry name" value="Ricin B-like lectins"/>
    <property type="match status" value="2"/>
</dbReference>
<dbReference type="Proteomes" id="UP001197114">
    <property type="component" value="Unassembled WGS sequence"/>
</dbReference>
<accession>A0ABS6YUQ9</accession>
<dbReference type="CDD" id="cd00161">
    <property type="entry name" value="beta-trefoil_Ricin-like"/>
    <property type="match status" value="1"/>
</dbReference>
<proteinExistence type="predicted"/>
<organism evidence="2 3">
    <name type="scientific">Streptomyces anatolicus</name>
    <dbReference type="NCBI Taxonomy" id="2675858"/>
    <lineage>
        <taxon>Bacteria</taxon>
        <taxon>Bacillati</taxon>
        <taxon>Actinomycetota</taxon>
        <taxon>Actinomycetes</taxon>
        <taxon>Kitasatosporales</taxon>
        <taxon>Streptomycetaceae</taxon>
        <taxon>Streptomyces</taxon>
    </lineage>
</organism>
<dbReference type="EMBL" id="WMBF01000434">
    <property type="protein sequence ID" value="MBW5425107.1"/>
    <property type="molecule type" value="Genomic_DNA"/>
</dbReference>
<dbReference type="Pfam" id="PF00652">
    <property type="entry name" value="Ricin_B_lectin"/>
    <property type="match status" value="1"/>
</dbReference>
<evidence type="ECO:0000313" key="3">
    <source>
        <dbReference type="Proteomes" id="UP001197114"/>
    </source>
</evidence>
<protein>
    <recommendedName>
        <fullName evidence="1">Ricin B lectin domain-containing protein</fullName>
    </recommendedName>
</protein>
<gene>
    <name evidence="2" type="ORF">GKQ77_26705</name>
</gene>
<dbReference type="PROSITE" id="PS50231">
    <property type="entry name" value="RICIN_B_LECTIN"/>
    <property type="match status" value="1"/>
</dbReference>
<sequence length="350" mass="36832">MLLRFRSPRPRAAAPGLATTLVLALVLALASALLPVGGGTAEAATTASARQAAAASGQQINIAATHTGMCLEVATQETGEPVRQRRCAGREGALWYLKVSAVHSGAVQIVSAFSGKCMAVENSSADNGAALVQAACADRPGMSFLFENHGDAALIQPMTASPRKCLEVTASATADGTALRQWSCDNQPGANFTQGNFRGLKEGWIKLRPGSAPGKCLTEGRAGILSVPVAVQRSCAQATSPRTYLVPQGNGLFKLQWHSAQAGVRCLMVFPVSTVPDLLETTSDCATANVFYIEAVDTPVPNTYRIYTLHTPERKFCVGITDSATTEGATARQEPCTTDRTDQVFFIDAE</sequence>
<reference evidence="2 3" key="1">
    <citation type="submission" date="2019-11" db="EMBL/GenBank/DDBJ databases">
        <authorList>
            <person name="Ay H."/>
        </authorList>
    </citation>
    <scope>NUCLEOTIDE SEQUENCE [LARGE SCALE GENOMIC DNA]</scope>
    <source>
        <strain evidence="2 3">BG9H</strain>
    </source>
</reference>
<evidence type="ECO:0000313" key="2">
    <source>
        <dbReference type="EMBL" id="MBW5425107.1"/>
    </source>
</evidence>
<keyword evidence="3" id="KW-1185">Reference proteome</keyword>
<dbReference type="InterPro" id="IPR000772">
    <property type="entry name" value="Ricin_B_lectin"/>
</dbReference>
<comment type="caution">
    <text evidence="2">The sequence shown here is derived from an EMBL/GenBank/DDBJ whole genome shotgun (WGS) entry which is preliminary data.</text>
</comment>
<dbReference type="Gene3D" id="2.80.10.50">
    <property type="match status" value="2"/>
</dbReference>
<feature type="domain" description="Ricin B lectin" evidence="1">
    <location>
        <begin position="60"/>
        <end position="187"/>
    </location>
</feature>